<organism evidence="2 3">
    <name type="scientific">Acanthoscelides obtectus</name>
    <name type="common">Bean weevil</name>
    <name type="synonym">Bruchus obtectus</name>
    <dbReference type="NCBI Taxonomy" id="200917"/>
    <lineage>
        <taxon>Eukaryota</taxon>
        <taxon>Metazoa</taxon>
        <taxon>Ecdysozoa</taxon>
        <taxon>Arthropoda</taxon>
        <taxon>Hexapoda</taxon>
        <taxon>Insecta</taxon>
        <taxon>Pterygota</taxon>
        <taxon>Neoptera</taxon>
        <taxon>Endopterygota</taxon>
        <taxon>Coleoptera</taxon>
        <taxon>Polyphaga</taxon>
        <taxon>Cucujiformia</taxon>
        <taxon>Chrysomeloidea</taxon>
        <taxon>Chrysomelidae</taxon>
        <taxon>Bruchinae</taxon>
        <taxon>Bruchini</taxon>
        <taxon>Acanthoscelides</taxon>
    </lineage>
</organism>
<reference evidence="2" key="1">
    <citation type="submission" date="2022-03" db="EMBL/GenBank/DDBJ databases">
        <authorList>
            <person name="Sayadi A."/>
        </authorList>
    </citation>
    <scope>NUCLEOTIDE SEQUENCE</scope>
</reference>
<keyword evidence="1" id="KW-0812">Transmembrane</keyword>
<dbReference type="OrthoDB" id="6108535at2759"/>
<sequence>MKLTSKMSSQRVISFSAIGEFVKDDISQLQRSENAFEGGNVLKMLFGAEVLPALLSGEVAASMKKKCYTVEVILILMYMNVYFYINECSYFL</sequence>
<dbReference type="Proteomes" id="UP001152888">
    <property type="component" value="Unassembled WGS sequence"/>
</dbReference>
<comment type="caution">
    <text evidence="2">The sequence shown here is derived from an EMBL/GenBank/DDBJ whole genome shotgun (WGS) entry which is preliminary data.</text>
</comment>
<gene>
    <name evidence="2" type="ORF">ACAOBT_LOCUS16111</name>
</gene>
<evidence type="ECO:0000256" key="1">
    <source>
        <dbReference type="SAM" id="Phobius"/>
    </source>
</evidence>
<keyword evidence="3" id="KW-1185">Reference proteome</keyword>
<dbReference type="AlphaFoldDB" id="A0A9P0PG92"/>
<keyword evidence="1" id="KW-0472">Membrane</keyword>
<feature type="transmembrane region" description="Helical" evidence="1">
    <location>
        <begin position="67"/>
        <end position="85"/>
    </location>
</feature>
<name>A0A9P0PG92_ACAOB</name>
<dbReference type="EMBL" id="CAKOFQ010006958">
    <property type="protein sequence ID" value="CAH1984478.1"/>
    <property type="molecule type" value="Genomic_DNA"/>
</dbReference>
<protein>
    <submittedName>
        <fullName evidence="2">Uncharacterized protein</fullName>
    </submittedName>
</protein>
<evidence type="ECO:0000313" key="3">
    <source>
        <dbReference type="Proteomes" id="UP001152888"/>
    </source>
</evidence>
<accession>A0A9P0PG92</accession>
<keyword evidence="1" id="KW-1133">Transmembrane helix</keyword>
<evidence type="ECO:0000313" key="2">
    <source>
        <dbReference type="EMBL" id="CAH1984478.1"/>
    </source>
</evidence>
<proteinExistence type="predicted"/>